<sequence>MSKIYLVGGSVRDRLLHLPVVDRDWVVVGATPDELLALGYQQVGKDFPVFLHPKTKEEYALARTERKSGKGYTGFICDFSKDITLEQDLIRRDLTINAIAMDQEGNIVDPYHGVNDIKLKLLRHVSPAFREDPLRVLRVARFAARYHHLGFRIVDETNNLMKEMVSAGEINTLTAERVWKETEKALATEDPQVYFQVLEQCGALALLFPSLKLSSTITDALKKSTLLTDDLTVRFAVLCGEFVSKTELEKLCLQIKAPNQYTKLAIMVQQFHNSVANVIQLTAEQIIELFNKIDVWRNPAHLNQLIIASQSYAKTELFPQAQYLEQAYKLAQAVDVQNIIAEGYTGKLIHNELQKRRIEVILNGI</sequence>
<evidence type="ECO:0000256" key="6">
    <source>
        <dbReference type="ARBA" id="ARBA00022741"/>
    </source>
</evidence>
<dbReference type="GO" id="GO:0160016">
    <property type="term" value="F:CCACCA tRNA nucleotidyltransferase activity"/>
    <property type="evidence" value="ECO:0007669"/>
    <property type="project" value="RHEA"/>
</dbReference>
<dbReference type="OrthoDB" id="9805698at2"/>
<comment type="similarity">
    <text evidence="11">Belongs to the tRNA nucleotidyltransferase/poly(A) polymerase family. Bacterial CCA-adding enzyme type 2 subfamily.</text>
</comment>
<comment type="miscellaneous">
    <text evidence="11">A single active site specifically recognizes both ATP and CTP and is responsible for their addition.</text>
</comment>
<dbReference type="GO" id="GO:0005524">
    <property type="term" value="F:ATP binding"/>
    <property type="evidence" value="ECO:0007669"/>
    <property type="project" value="UniProtKB-UniRule"/>
</dbReference>
<keyword evidence="9 11" id="KW-0460">Magnesium</keyword>
<feature type="binding site" evidence="11">
    <location>
        <position position="12"/>
    </location>
    <ligand>
        <name>CTP</name>
        <dbReference type="ChEBI" id="CHEBI:37563"/>
    </ligand>
</feature>
<evidence type="ECO:0000313" key="15">
    <source>
        <dbReference type="Proteomes" id="UP000194968"/>
    </source>
</evidence>
<accession>A0A242NVM7</accession>
<feature type="binding site" evidence="11">
    <location>
        <position position="141"/>
    </location>
    <ligand>
        <name>ATP</name>
        <dbReference type="ChEBI" id="CHEBI:30616"/>
    </ligand>
</feature>
<gene>
    <name evidence="11" type="primary">cca</name>
    <name evidence="14" type="ORF">B6D06_06765</name>
</gene>
<evidence type="ECO:0000256" key="4">
    <source>
        <dbReference type="ARBA" id="ARBA00022695"/>
    </source>
</evidence>
<reference evidence="14 15" key="1">
    <citation type="submission" date="2017-03" db="EMBL/GenBank/DDBJ databases">
        <title>Comparative genomics of honeybee gut symbionts reveal geographically distinct and subgroup specific antibiotic resistance.</title>
        <authorList>
            <person name="Ludvigsen J."/>
            <person name="Porcellato D."/>
            <person name="Labee-Lund T.M."/>
            <person name="Amdam G.V."/>
            <person name="Rudi K."/>
        </authorList>
    </citation>
    <scope>NUCLEOTIDE SEQUENCE [LARGE SCALE GENOMIC DNA]</scope>
    <source>
        <strain evidence="14 15">A-4-12</strain>
    </source>
</reference>
<keyword evidence="7 11" id="KW-0692">RNA repair</keyword>
<evidence type="ECO:0000256" key="9">
    <source>
        <dbReference type="ARBA" id="ARBA00022842"/>
    </source>
</evidence>
<feature type="binding site" evidence="11">
    <location>
        <position position="92"/>
    </location>
    <ligand>
        <name>CTP</name>
        <dbReference type="ChEBI" id="CHEBI:37563"/>
    </ligand>
</feature>
<dbReference type="InterPro" id="IPR012006">
    <property type="entry name" value="CCA_bact"/>
</dbReference>
<dbReference type="EC" id="2.7.7.72" evidence="11"/>
<evidence type="ECO:0000313" key="14">
    <source>
        <dbReference type="EMBL" id="OTQ49497.1"/>
    </source>
</evidence>
<evidence type="ECO:0000256" key="11">
    <source>
        <dbReference type="HAMAP-Rule" id="MF_01262"/>
    </source>
</evidence>
<evidence type="ECO:0000256" key="1">
    <source>
        <dbReference type="ARBA" id="ARBA00001946"/>
    </source>
</evidence>
<name>A0A242NVM7_9GAMM</name>
<dbReference type="GO" id="GO:0004810">
    <property type="term" value="F:CCA tRNA nucleotidyltransferase activity"/>
    <property type="evidence" value="ECO:0007669"/>
    <property type="project" value="UniProtKB-UniRule"/>
</dbReference>
<dbReference type="InterPro" id="IPR002646">
    <property type="entry name" value="PolA_pol_head_dom"/>
</dbReference>
<comment type="cofactor">
    <cofactor evidence="1 11">
        <name>Mg(2+)</name>
        <dbReference type="ChEBI" id="CHEBI:18420"/>
    </cofactor>
</comment>
<comment type="function">
    <text evidence="11">Catalyzes the addition and repair of the essential 3'-terminal CCA sequence in tRNAs without using a nucleic acid template. Adds these three nucleotides in the order of C, C, and A to the tRNA nucleotide-73, using CTP and ATP as substrates and producing inorganic pyrophosphate. tRNA 3'-terminal CCA addition is required both for tRNA processing and repair. Also involved in tRNA surveillance by mediating tandem CCA addition to generate a CCACCA at the 3' terminus of unstable tRNAs. While stable tRNAs receive only 3'-terminal CCA, unstable tRNAs are marked with CCACCA and rapidly degraded.</text>
</comment>
<feature type="domain" description="tRNA nucleotidyltransferase/poly(A) polymerase RNA and SrmB- binding" evidence="13">
    <location>
        <begin position="150"/>
        <end position="211"/>
    </location>
</feature>
<organism evidence="14 15">
    <name type="scientific">Gilliamella apis</name>
    <dbReference type="NCBI Taxonomy" id="1970738"/>
    <lineage>
        <taxon>Bacteria</taxon>
        <taxon>Pseudomonadati</taxon>
        <taxon>Pseudomonadota</taxon>
        <taxon>Gammaproteobacteria</taxon>
        <taxon>Orbales</taxon>
        <taxon>Orbaceae</taxon>
        <taxon>Gilliamella</taxon>
    </lineage>
</organism>
<keyword evidence="6 11" id="KW-0547">Nucleotide-binding</keyword>
<feature type="binding site" evidence="11">
    <location>
        <position position="12"/>
    </location>
    <ligand>
        <name>ATP</name>
        <dbReference type="ChEBI" id="CHEBI:30616"/>
    </ligand>
</feature>
<comment type="catalytic activity">
    <reaction evidence="11">
        <text>a tRNA with a 3' CCA end + 2 CTP + ATP = a tRNA with a 3' CCACCA end + 3 diphosphate</text>
        <dbReference type="Rhea" id="RHEA:76235"/>
        <dbReference type="Rhea" id="RHEA-COMP:10468"/>
        <dbReference type="Rhea" id="RHEA-COMP:18655"/>
        <dbReference type="ChEBI" id="CHEBI:30616"/>
        <dbReference type="ChEBI" id="CHEBI:33019"/>
        <dbReference type="ChEBI" id="CHEBI:37563"/>
        <dbReference type="ChEBI" id="CHEBI:83071"/>
        <dbReference type="ChEBI" id="CHEBI:195187"/>
    </reaction>
</comment>
<dbReference type="HAMAP" id="MF_01262">
    <property type="entry name" value="CCA_bact_type2"/>
    <property type="match status" value="1"/>
</dbReference>
<dbReference type="Proteomes" id="UP000194968">
    <property type="component" value="Unassembled WGS sequence"/>
</dbReference>
<dbReference type="GO" id="GO:0042245">
    <property type="term" value="P:RNA repair"/>
    <property type="evidence" value="ECO:0007669"/>
    <property type="project" value="UniProtKB-KW"/>
</dbReference>
<dbReference type="Gene3D" id="3.30.460.10">
    <property type="entry name" value="Beta Polymerase, domain 2"/>
    <property type="match status" value="1"/>
</dbReference>
<evidence type="ECO:0000256" key="10">
    <source>
        <dbReference type="ARBA" id="ARBA00022884"/>
    </source>
</evidence>
<dbReference type="Pfam" id="PF01743">
    <property type="entry name" value="PolyA_pol"/>
    <property type="match status" value="1"/>
</dbReference>
<dbReference type="EMBL" id="NASK01000095">
    <property type="protein sequence ID" value="OTQ49497.1"/>
    <property type="molecule type" value="Genomic_DNA"/>
</dbReference>
<feature type="binding site" evidence="11">
    <location>
        <position position="92"/>
    </location>
    <ligand>
        <name>ATP</name>
        <dbReference type="ChEBI" id="CHEBI:30616"/>
    </ligand>
</feature>
<comment type="caution">
    <text evidence="14">The sequence shown here is derived from an EMBL/GenBank/DDBJ whole genome shotgun (WGS) entry which is preliminary data.</text>
</comment>
<keyword evidence="8 11" id="KW-0067">ATP-binding</keyword>
<dbReference type="SUPFAM" id="SSF81301">
    <property type="entry name" value="Nucleotidyltransferase"/>
    <property type="match status" value="1"/>
</dbReference>
<feature type="binding site" evidence="11">
    <location>
        <position position="138"/>
    </location>
    <ligand>
        <name>ATP</name>
        <dbReference type="ChEBI" id="CHEBI:30616"/>
    </ligand>
</feature>
<dbReference type="Gene3D" id="1.10.3090.10">
    <property type="entry name" value="cca-adding enzyme, domain 2"/>
    <property type="match status" value="1"/>
</dbReference>
<evidence type="ECO:0000256" key="2">
    <source>
        <dbReference type="ARBA" id="ARBA00022679"/>
    </source>
</evidence>
<dbReference type="CDD" id="cd05398">
    <property type="entry name" value="NT_ClassII-CCAase"/>
    <property type="match status" value="1"/>
</dbReference>
<dbReference type="GO" id="GO:0000287">
    <property type="term" value="F:magnesium ion binding"/>
    <property type="evidence" value="ECO:0007669"/>
    <property type="project" value="UniProtKB-UniRule"/>
</dbReference>
<dbReference type="SUPFAM" id="SSF81891">
    <property type="entry name" value="Poly A polymerase C-terminal region-like"/>
    <property type="match status" value="1"/>
</dbReference>
<evidence type="ECO:0000259" key="13">
    <source>
        <dbReference type="Pfam" id="PF12627"/>
    </source>
</evidence>
<protein>
    <recommendedName>
        <fullName evidence="11">CCA-adding enzyme</fullName>
        <ecNumber evidence="11">2.7.7.72</ecNumber>
    </recommendedName>
    <alternativeName>
        <fullName evidence="11">CCA tRNA nucleotidyltransferase</fullName>
    </alternativeName>
    <alternativeName>
        <fullName evidence="11">tRNA CCA-pyrophosphorylase</fullName>
    </alternativeName>
    <alternativeName>
        <fullName evidence="11">tRNA adenylyl-/cytidylyl- transferase</fullName>
    </alternativeName>
    <alternativeName>
        <fullName evidence="11">tRNA nucleotidyltransferase</fullName>
    </alternativeName>
    <alternativeName>
        <fullName evidence="11">tRNA-NT</fullName>
    </alternativeName>
</protein>
<evidence type="ECO:0000256" key="8">
    <source>
        <dbReference type="ARBA" id="ARBA00022840"/>
    </source>
</evidence>
<dbReference type="InterPro" id="IPR032828">
    <property type="entry name" value="PolyA_RNA-bd"/>
</dbReference>
<keyword evidence="10 11" id="KW-0694">RNA-binding</keyword>
<evidence type="ECO:0000256" key="3">
    <source>
        <dbReference type="ARBA" id="ARBA00022694"/>
    </source>
</evidence>
<keyword evidence="4 11" id="KW-0548">Nucleotidyltransferase</keyword>
<dbReference type="PANTHER" id="PTHR47545:SF1">
    <property type="entry name" value="MULTIFUNCTIONAL CCA PROTEIN"/>
    <property type="match status" value="1"/>
</dbReference>
<dbReference type="PIRSF" id="PIRSF000813">
    <property type="entry name" value="CCA_bact"/>
    <property type="match status" value="1"/>
</dbReference>
<dbReference type="InterPro" id="IPR050124">
    <property type="entry name" value="tRNA_CCA-adding_enzyme"/>
</dbReference>
<evidence type="ECO:0000256" key="5">
    <source>
        <dbReference type="ARBA" id="ARBA00022723"/>
    </source>
</evidence>
<feature type="binding site" evidence="11">
    <location>
        <position position="9"/>
    </location>
    <ligand>
        <name>ATP</name>
        <dbReference type="ChEBI" id="CHEBI:30616"/>
    </ligand>
</feature>
<dbReference type="RefSeq" id="WP_086320592.1">
    <property type="nucleotide sequence ID" value="NZ_NASK01000095.1"/>
</dbReference>
<evidence type="ECO:0000256" key="7">
    <source>
        <dbReference type="ARBA" id="ARBA00022800"/>
    </source>
</evidence>
<dbReference type="InterPro" id="IPR043519">
    <property type="entry name" value="NT_sf"/>
</dbReference>
<feature type="binding site" evidence="11">
    <location>
        <position position="138"/>
    </location>
    <ligand>
        <name>CTP</name>
        <dbReference type="ChEBI" id="CHEBI:37563"/>
    </ligand>
</feature>
<feature type="binding site" evidence="11">
    <location>
        <position position="9"/>
    </location>
    <ligand>
        <name>CTP</name>
        <dbReference type="ChEBI" id="CHEBI:37563"/>
    </ligand>
</feature>
<feature type="binding site" evidence="11">
    <location>
        <position position="24"/>
    </location>
    <ligand>
        <name>Mg(2+)</name>
        <dbReference type="ChEBI" id="CHEBI:18420"/>
    </ligand>
</feature>
<evidence type="ECO:0000259" key="12">
    <source>
        <dbReference type="Pfam" id="PF01743"/>
    </source>
</evidence>
<dbReference type="PANTHER" id="PTHR47545">
    <property type="entry name" value="MULTIFUNCTIONAL CCA PROTEIN"/>
    <property type="match status" value="1"/>
</dbReference>
<dbReference type="AlphaFoldDB" id="A0A242NVM7"/>
<dbReference type="GO" id="GO:0000049">
    <property type="term" value="F:tRNA binding"/>
    <property type="evidence" value="ECO:0007669"/>
    <property type="project" value="UniProtKB-UniRule"/>
</dbReference>
<keyword evidence="2 11" id="KW-0808">Transferase</keyword>
<keyword evidence="5 11" id="KW-0479">Metal-binding</keyword>
<proteinExistence type="inferred from homology"/>
<dbReference type="Pfam" id="PF12627">
    <property type="entry name" value="PolyA_pol_RNAbd"/>
    <property type="match status" value="1"/>
</dbReference>
<feature type="binding site" evidence="11">
    <location>
        <position position="141"/>
    </location>
    <ligand>
        <name>CTP</name>
        <dbReference type="ChEBI" id="CHEBI:37563"/>
    </ligand>
</feature>
<keyword evidence="3 11" id="KW-0819">tRNA processing</keyword>
<feature type="domain" description="Poly A polymerase head" evidence="12">
    <location>
        <begin position="4"/>
        <end position="123"/>
    </location>
</feature>
<comment type="catalytic activity">
    <reaction evidence="11">
        <text>a tRNA precursor + 2 CTP + ATP = a tRNA with a 3' CCA end + 3 diphosphate</text>
        <dbReference type="Rhea" id="RHEA:14433"/>
        <dbReference type="Rhea" id="RHEA-COMP:10465"/>
        <dbReference type="Rhea" id="RHEA-COMP:10468"/>
        <dbReference type="ChEBI" id="CHEBI:30616"/>
        <dbReference type="ChEBI" id="CHEBI:33019"/>
        <dbReference type="ChEBI" id="CHEBI:37563"/>
        <dbReference type="ChEBI" id="CHEBI:74896"/>
        <dbReference type="ChEBI" id="CHEBI:83071"/>
        <dbReference type="EC" id="2.7.7.72"/>
    </reaction>
</comment>
<feature type="binding site" evidence="11">
    <location>
        <position position="22"/>
    </location>
    <ligand>
        <name>Mg(2+)</name>
        <dbReference type="ChEBI" id="CHEBI:18420"/>
    </ligand>
</feature>
<dbReference type="GO" id="GO:0001680">
    <property type="term" value="P:tRNA 3'-terminal CCA addition"/>
    <property type="evidence" value="ECO:0007669"/>
    <property type="project" value="UniProtKB-UniRule"/>
</dbReference>